<dbReference type="InterPro" id="IPR039933">
    <property type="entry name" value="XRI1"/>
</dbReference>
<dbReference type="EMBL" id="CP144753">
    <property type="protein sequence ID" value="WVZ92564.1"/>
    <property type="molecule type" value="Genomic_DNA"/>
</dbReference>
<protein>
    <recommendedName>
        <fullName evidence="4">Protein XRI1</fullName>
    </recommendedName>
</protein>
<dbReference type="GO" id="GO:0007140">
    <property type="term" value="P:male meiotic nuclear division"/>
    <property type="evidence" value="ECO:0007669"/>
    <property type="project" value="InterPro"/>
</dbReference>
<organism evidence="2 3">
    <name type="scientific">Paspalum notatum var. saurae</name>
    <dbReference type="NCBI Taxonomy" id="547442"/>
    <lineage>
        <taxon>Eukaryota</taxon>
        <taxon>Viridiplantae</taxon>
        <taxon>Streptophyta</taxon>
        <taxon>Embryophyta</taxon>
        <taxon>Tracheophyta</taxon>
        <taxon>Spermatophyta</taxon>
        <taxon>Magnoliopsida</taxon>
        <taxon>Liliopsida</taxon>
        <taxon>Poales</taxon>
        <taxon>Poaceae</taxon>
        <taxon>PACMAD clade</taxon>
        <taxon>Panicoideae</taxon>
        <taxon>Andropogonodae</taxon>
        <taxon>Paspaleae</taxon>
        <taxon>Paspalinae</taxon>
        <taxon>Paspalum</taxon>
    </lineage>
</organism>
<dbReference type="AlphaFoldDB" id="A0AAQ3UHV2"/>
<dbReference type="PANTHER" id="PTHR33385:SF17">
    <property type="entry name" value="OS08G0466800 PROTEIN"/>
    <property type="match status" value="1"/>
</dbReference>
<proteinExistence type="predicted"/>
<evidence type="ECO:0000256" key="1">
    <source>
        <dbReference type="SAM" id="MobiDB-lite"/>
    </source>
</evidence>
<sequence>MTGFSLATHLQQPQAPSLDPVSLPPHCPVHLCCSMETGQTVQESALHAGTQAWWPLDTMACSLELEDTSTLSSSSSFLLGWDPQLSYFGLGAAGAGGAADPETHARELELFVPNCMESLVSEASMAVATGLPAQQDAMAMAMPGELDELLQSLWDSDRELQDGGFSSCSVLKEASAISSQYDDHSDLSSILPTVPTSPDKTLTPAQPELSASSSSHCNVDLRASDTGGAQRQRPTTRADSSSKRSAPEAAENSTEHGDCRKRSRKAPASCTAGAGTVVAARPFTVVKPGGVDGGVTLADINEWILTPPARPVRHPVGEFACPPRALARDQPAPSGKTVAGFTRLHTAGRGTITIIRTRG</sequence>
<keyword evidence="3" id="KW-1185">Reference proteome</keyword>
<evidence type="ECO:0000313" key="2">
    <source>
        <dbReference type="EMBL" id="WVZ92564.1"/>
    </source>
</evidence>
<dbReference type="Proteomes" id="UP001341281">
    <property type="component" value="Chromosome 09"/>
</dbReference>
<evidence type="ECO:0008006" key="4">
    <source>
        <dbReference type="Google" id="ProtNLM"/>
    </source>
</evidence>
<gene>
    <name evidence="2" type="ORF">U9M48_038615</name>
</gene>
<accession>A0AAQ3UHV2</accession>
<name>A0AAQ3UHV2_PASNO</name>
<evidence type="ECO:0000313" key="3">
    <source>
        <dbReference type="Proteomes" id="UP001341281"/>
    </source>
</evidence>
<feature type="region of interest" description="Disordered" evidence="1">
    <location>
        <begin position="182"/>
        <end position="268"/>
    </location>
</feature>
<feature type="compositionally biased region" description="Polar residues" evidence="1">
    <location>
        <begin position="227"/>
        <end position="239"/>
    </location>
</feature>
<dbReference type="GO" id="GO:0007143">
    <property type="term" value="P:female meiotic nuclear division"/>
    <property type="evidence" value="ECO:0007669"/>
    <property type="project" value="InterPro"/>
</dbReference>
<reference evidence="2 3" key="1">
    <citation type="submission" date="2024-02" db="EMBL/GenBank/DDBJ databases">
        <title>High-quality chromosome-scale genome assembly of Pensacola bahiagrass (Paspalum notatum Flugge var. saurae).</title>
        <authorList>
            <person name="Vega J.M."/>
            <person name="Podio M."/>
            <person name="Orjuela J."/>
            <person name="Siena L.A."/>
            <person name="Pessino S.C."/>
            <person name="Combes M.C."/>
            <person name="Mariac C."/>
            <person name="Albertini E."/>
            <person name="Pupilli F."/>
            <person name="Ortiz J.P.A."/>
            <person name="Leblanc O."/>
        </authorList>
    </citation>
    <scope>NUCLEOTIDE SEQUENCE [LARGE SCALE GENOMIC DNA]</scope>
    <source>
        <strain evidence="2">R1</strain>
        <tissue evidence="2">Leaf</tissue>
    </source>
</reference>
<feature type="compositionally biased region" description="Polar residues" evidence="1">
    <location>
        <begin position="187"/>
        <end position="217"/>
    </location>
</feature>
<dbReference type="PANTHER" id="PTHR33385">
    <property type="entry name" value="PROTEIN XRI1"/>
    <property type="match status" value="1"/>
</dbReference>